<reference evidence="4 5" key="1">
    <citation type="submission" date="2024-01" db="EMBL/GenBank/DDBJ databases">
        <title>Genome insights into Plantactinospora sonchi sp. nov.</title>
        <authorList>
            <person name="Wang L."/>
        </authorList>
    </citation>
    <scope>NUCLEOTIDE SEQUENCE [LARGE SCALE GENOMIC DNA]</scope>
    <source>
        <strain evidence="4 5">NEAU-QY2</strain>
    </source>
</reference>
<accession>A0ABU7RTY1</accession>
<comment type="caution">
    <text evidence="4">The sequence shown here is derived from an EMBL/GenBank/DDBJ whole genome shotgun (WGS) entry which is preliminary data.</text>
</comment>
<dbReference type="SMART" id="SM00822">
    <property type="entry name" value="PKS_KR"/>
    <property type="match status" value="1"/>
</dbReference>
<dbReference type="InterPro" id="IPR036291">
    <property type="entry name" value="NAD(P)-bd_dom_sf"/>
</dbReference>
<gene>
    <name evidence="4" type="ORF">V1633_15855</name>
</gene>
<evidence type="ECO:0000259" key="3">
    <source>
        <dbReference type="SMART" id="SM00822"/>
    </source>
</evidence>
<dbReference type="Proteomes" id="UP001332243">
    <property type="component" value="Unassembled WGS sequence"/>
</dbReference>
<dbReference type="InterPro" id="IPR020904">
    <property type="entry name" value="Sc_DH/Rdtase_CS"/>
</dbReference>
<name>A0ABU7RTY1_9ACTN</name>
<keyword evidence="5" id="KW-1185">Reference proteome</keyword>
<protein>
    <submittedName>
        <fullName evidence="4">SDR family NAD(P)-dependent oxidoreductase</fullName>
    </submittedName>
</protein>
<keyword evidence="2" id="KW-0560">Oxidoreductase</keyword>
<dbReference type="PANTHER" id="PTHR44169:SF6">
    <property type="entry name" value="NADPH-DEPENDENT 1-ACYLDIHYDROXYACETONE PHOSPHATE REDUCTASE"/>
    <property type="match status" value="1"/>
</dbReference>
<dbReference type="PROSITE" id="PS00061">
    <property type="entry name" value="ADH_SHORT"/>
    <property type="match status" value="1"/>
</dbReference>
<evidence type="ECO:0000313" key="4">
    <source>
        <dbReference type="EMBL" id="MEE6259965.1"/>
    </source>
</evidence>
<dbReference type="EMBL" id="JAZGQK010000012">
    <property type="protein sequence ID" value="MEE6259965.1"/>
    <property type="molecule type" value="Genomic_DNA"/>
</dbReference>
<dbReference type="Gene3D" id="3.40.50.720">
    <property type="entry name" value="NAD(P)-binding Rossmann-like Domain"/>
    <property type="match status" value="1"/>
</dbReference>
<feature type="domain" description="Ketoreductase" evidence="3">
    <location>
        <begin position="38"/>
        <end position="210"/>
    </location>
</feature>
<evidence type="ECO:0000313" key="5">
    <source>
        <dbReference type="Proteomes" id="UP001332243"/>
    </source>
</evidence>
<sequence length="285" mass="30149">MVAPLLPGRDRRIIVCVADLNVVGALDRREDLVDLSNRTVLIVGGTSGIGRELARRFAVAGSTVAVGGRSPEALSALAGEGFGTFSIDVTDSASVASGRDAVLARYPGLDTVVTMSGVMLLEDLRDPAHFEAAARTIDTNLVGTIRVIDAFTPHLVRRGAGTFITVTSGIAFLPFPPMPSYAASKAAVHAYSEALRAQLDGTGVDVVELVPPAVATAGQERVNPRALPLDDFATEAMRLLSENPTPREILVKGVRTHRWAERDGTYADLVAQRSQALAMLPGRKD</sequence>
<dbReference type="PANTHER" id="PTHR44169">
    <property type="entry name" value="NADPH-DEPENDENT 1-ACYLDIHYDROXYACETONE PHOSPHATE REDUCTASE"/>
    <property type="match status" value="1"/>
</dbReference>
<dbReference type="PRINTS" id="PR00081">
    <property type="entry name" value="GDHRDH"/>
</dbReference>
<dbReference type="SUPFAM" id="SSF51735">
    <property type="entry name" value="NAD(P)-binding Rossmann-fold domains"/>
    <property type="match status" value="1"/>
</dbReference>
<evidence type="ECO:0000256" key="1">
    <source>
        <dbReference type="ARBA" id="ARBA00006484"/>
    </source>
</evidence>
<organism evidence="4 5">
    <name type="scientific">Plantactinospora sonchi</name>
    <dbReference type="NCBI Taxonomy" id="1544735"/>
    <lineage>
        <taxon>Bacteria</taxon>
        <taxon>Bacillati</taxon>
        <taxon>Actinomycetota</taxon>
        <taxon>Actinomycetes</taxon>
        <taxon>Micromonosporales</taxon>
        <taxon>Micromonosporaceae</taxon>
        <taxon>Plantactinospora</taxon>
    </lineage>
</organism>
<dbReference type="InterPro" id="IPR002347">
    <property type="entry name" value="SDR_fam"/>
</dbReference>
<comment type="similarity">
    <text evidence="1">Belongs to the short-chain dehydrogenases/reductases (SDR) family.</text>
</comment>
<evidence type="ECO:0000256" key="2">
    <source>
        <dbReference type="ARBA" id="ARBA00023002"/>
    </source>
</evidence>
<proteinExistence type="inferred from homology"/>
<dbReference type="RefSeq" id="WP_331215075.1">
    <property type="nucleotide sequence ID" value="NZ_JAZGQK010000012.1"/>
</dbReference>
<dbReference type="Pfam" id="PF00106">
    <property type="entry name" value="adh_short"/>
    <property type="match status" value="1"/>
</dbReference>
<dbReference type="InterPro" id="IPR057326">
    <property type="entry name" value="KR_dom"/>
</dbReference>